<feature type="compositionally biased region" description="Basic and acidic residues" evidence="1">
    <location>
        <begin position="10"/>
        <end position="29"/>
    </location>
</feature>
<evidence type="ECO:0000256" key="1">
    <source>
        <dbReference type="SAM" id="MobiDB-lite"/>
    </source>
</evidence>
<dbReference type="AlphaFoldDB" id="A0A9Q3FTU9"/>
<evidence type="ECO:0000313" key="2">
    <source>
        <dbReference type="EMBL" id="MBW0545129.1"/>
    </source>
</evidence>
<name>A0A9Q3FTU9_9BASI</name>
<gene>
    <name evidence="2" type="ORF">O181_084844</name>
</gene>
<dbReference type="Proteomes" id="UP000765509">
    <property type="component" value="Unassembled WGS sequence"/>
</dbReference>
<dbReference type="EMBL" id="AVOT02050012">
    <property type="protein sequence ID" value="MBW0545129.1"/>
    <property type="molecule type" value="Genomic_DNA"/>
</dbReference>
<feature type="compositionally biased region" description="Basic and acidic residues" evidence="1">
    <location>
        <begin position="55"/>
        <end position="67"/>
    </location>
</feature>
<protein>
    <submittedName>
        <fullName evidence="2">Uncharacterized protein</fullName>
    </submittedName>
</protein>
<sequence>MEPPVLQRQGQKDKELVEEPKSFIHRPDEGTANDSSFGDRGPSGSHQLQKWPKKSPKDLRRSREVPRTIKARAKAEQIGTDLTPKGTGFPNWSLEQWTVFSIWPEP</sequence>
<accession>A0A9Q3FTU9</accession>
<feature type="region of interest" description="Disordered" evidence="1">
    <location>
        <begin position="1"/>
        <end position="89"/>
    </location>
</feature>
<reference evidence="2" key="1">
    <citation type="submission" date="2021-03" db="EMBL/GenBank/DDBJ databases">
        <title>Draft genome sequence of rust myrtle Austropuccinia psidii MF-1, a brazilian biotype.</title>
        <authorList>
            <person name="Quecine M.C."/>
            <person name="Pachon D.M.R."/>
            <person name="Bonatelli M.L."/>
            <person name="Correr F.H."/>
            <person name="Franceschini L.M."/>
            <person name="Leite T.F."/>
            <person name="Margarido G.R.A."/>
            <person name="Almeida C.A."/>
            <person name="Ferrarezi J.A."/>
            <person name="Labate C.A."/>
        </authorList>
    </citation>
    <scope>NUCLEOTIDE SEQUENCE</scope>
    <source>
        <strain evidence="2">MF-1</strain>
    </source>
</reference>
<comment type="caution">
    <text evidence="2">The sequence shown here is derived from an EMBL/GenBank/DDBJ whole genome shotgun (WGS) entry which is preliminary data.</text>
</comment>
<keyword evidence="3" id="KW-1185">Reference proteome</keyword>
<proteinExistence type="predicted"/>
<evidence type="ECO:0000313" key="3">
    <source>
        <dbReference type="Proteomes" id="UP000765509"/>
    </source>
</evidence>
<organism evidence="2 3">
    <name type="scientific">Austropuccinia psidii MF-1</name>
    <dbReference type="NCBI Taxonomy" id="1389203"/>
    <lineage>
        <taxon>Eukaryota</taxon>
        <taxon>Fungi</taxon>
        <taxon>Dikarya</taxon>
        <taxon>Basidiomycota</taxon>
        <taxon>Pucciniomycotina</taxon>
        <taxon>Pucciniomycetes</taxon>
        <taxon>Pucciniales</taxon>
        <taxon>Sphaerophragmiaceae</taxon>
        <taxon>Austropuccinia</taxon>
    </lineage>
</organism>